<dbReference type="WBParaSite" id="HPLM_0000643501-mRNA-1">
    <property type="protein sequence ID" value="HPLM_0000643501-mRNA-1"/>
    <property type="gene ID" value="HPLM_0000643501"/>
</dbReference>
<proteinExistence type="predicted"/>
<evidence type="ECO:0000313" key="1">
    <source>
        <dbReference type="EMBL" id="VDO28943.1"/>
    </source>
</evidence>
<dbReference type="EMBL" id="UZAF01016493">
    <property type="protein sequence ID" value="VDO28943.1"/>
    <property type="molecule type" value="Genomic_DNA"/>
</dbReference>
<accession>A0A0N4W8B5</accession>
<evidence type="ECO:0000313" key="2">
    <source>
        <dbReference type="Proteomes" id="UP000268014"/>
    </source>
</evidence>
<protein>
    <submittedName>
        <fullName evidence="3">MI domain-containing protein</fullName>
    </submittedName>
</protein>
<dbReference type="Proteomes" id="UP000268014">
    <property type="component" value="Unassembled WGS sequence"/>
</dbReference>
<organism evidence="3">
    <name type="scientific">Haemonchus placei</name>
    <name type="common">Barber's pole worm</name>
    <dbReference type="NCBI Taxonomy" id="6290"/>
    <lineage>
        <taxon>Eukaryota</taxon>
        <taxon>Metazoa</taxon>
        <taxon>Ecdysozoa</taxon>
        <taxon>Nematoda</taxon>
        <taxon>Chromadorea</taxon>
        <taxon>Rhabditida</taxon>
        <taxon>Rhabditina</taxon>
        <taxon>Rhabditomorpha</taxon>
        <taxon>Strongyloidea</taxon>
        <taxon>Trichostrongylidae</taxon>
        <taxon>Haemonchus</taxon>
    </lineage>
</organism>
<sequence>MQPTSEATDRISRFLDVMIEKYKDRGSEIDKTKTIQQLEDMAKTYDSIPYEQRTLADILAQTTLAKDKYARKEVVLRLGNCTKPAWAYSEYGLKCAVADMDPEFFPWIMSKSRPKIQRRGSPTSSIPGHTPAFLTIEAGVRTVHSVDQPIIRDIILHIVLQQLSGSKLSARTLFRALKVAILPSEANDVLGLFHKLADSADLLLASSSKSQFFIRRCSSREDVVAWAKISEHSLASKVFSSLRVYRLMSVWACLCVLMEEITAYWSTDVASSK</sequence>
<evidence type="ECO:0000313" key="3">
    <source>
        <dbReference type="WBParaSite" id="HPLM_0000643501-mRNA-1"/>
    </source>
</evidence>
<gene>
    <name evidence="1" type="ORF">HPLM_LOCUS6427</name>
</gene>
<dbReference type="AlphaFoldDB" id="A0A0N4W8B5"/>
<keyword evidence="2" id="KW-1185">Reference proteome</keyword>
<name>A0A0N4W8B5_HAEPC</name>
<reference evidence="3" key="1">
    <citation type="submission" date="2017-02" db="UniProtKB">
        <authorList>
            <consortium name="WormBaseParasite"/>
        </authorList>
    </citation>
    <scope>IDENTIFICATION</scope>
</reference>
<reference evidence="1 2" key="2">
    <citation type="submission" date="2018-11" db="EMBL/GenBank/DDBJ databases">
        <authorList>
            <consortium name="Pathogen Informatics"/>
        </authorList>
    </citation>
    <scope>NUCLEOTIDE SEQUENCE [LARGE SCALE GENOMIC DNA]</scope>
    <source>
        <strain evidence="1 2">MHpl1</strain>
    </source>
</reference>